<evidence type="ECO:0000256" key="1">
    <source>
        <dbReference type="SAM" id="Phobius"/>
    </source>
</evidence>
<sequence length="241" mass="28574">MKTNEDLTLALCWQVKNAYQNRNYKAYIVVKYLLLHIAPTLFVISYAWLKPSFLKDEVIFFLVSGSYLLLAVGAVYLYYHYAGGNFCYNVRYELKNARICQTSWLTPLSRKVKLAFRCYQFLFIIFIFGAFFTTIILGRSQPSHFLFLLMLIPYAAILINTFDPGRIEKEQEKVVEINHTERFWLNPSYNELSVKLLNRKLNKQMIITFKDKRTQAEFNCLIKEQYRQVKTIESALMRRFI</sequence>
<feature type="transmembrane region" description="Helical" evidence="1">
    <location>
        <begin position="26"/>
        <end position="47"/>
    </location>
</feature>
<feature type="transmembrane region" description="Helical" evidence="1">
    <location>
        <begin position="118"/>
        <end position="138"/>
    </location>
</feature>
<name>A6W0P3_MARMS</name>
<dbReference type="STRING" id="400668.Mmwyl1_3369"/>
<keyword evidence="1" id="KW-0812">Transmembrane</keyword>
<proteinExistence type="predicted"/>
<feature type="transmembrane region" description="Helical" evidence="1">
    <location>
        <begin position="144"/>
        <end position="162"/>
    </location>
</feature>
<organism evidence="2">
    <name type="scientific">Marinomonas sp. (strain MWYL1)</name>
    <dbReference type="NCBI Taxonomy" id="400668"/>
    <lineage>
        <taxon>Bacteria</taxon>
        <taxon>Pseudomonadati</taxon>
        <taxon>Pseudomonadota</taxon>
        <taxon>Gammaproteobacteria</taxon>
        <taxon>Oceanospirillales</taxon>
        <taxon>Oceanospirillaceae</taxon>
        <taxon>Marinomonas</taxon>
    </lineage>
</organism>
<dbReference type="EMBL" id="CP000749">
    <property type="protein sequence ID" value="ABR72272.1"/>
    <property type="molecule type" value="Genomic_DNA"/>
</dbReference>
<reference evidence="2" key="1">
    <citation type="submission" date="2007-06" db="EMBL/GenBank/DDBJ databases">
        <title>Complete sequence of Marinomonas sp. MWYL1.</title>
        <authorList>
            <consortium name="US DOE Joint Genome Institute"/>
            <person name="Copeland A."/>
            <person name="Lucas S."/>
            <person name="Lapidus A."/>
            <person name="Barry K."/>
            <person name="Glavina del Rio T."/>
            <person name="Dalin E."/>
            <person name="Tice H."/>
            <person name="Pitluck S."/>
            <person name="Kiss H."/>
            <person name="Brettin T."/>
            <person name="Bruce D."/>
            <person name="Detter J.C."/>
            <person name="Han C."/>
            <person name="Schmutz J."/>
            <person name="Larimer F."/>
            <person name="Land M."/>
            <person name="Hauser L."/>
            <person name="Kyrpides N."/>
            <person name="Kim E."/>
            <person name="Johnston A.W.B."/>
            <person name="Todd J.D."/>
            <person name="Rogers R."/>
            <person name="Wexler M."/>
            <person name="Bond P.L."/>
            <person name="Li Y."/>
            <person name="Richardson P."/>
        </authorList>
    </citation>
    <scope>NUCLEOTIDE SEQUENCE [LARGE SCALE GENOMIC DNA]</scope>
    <source>
        <strain evidence="2">MWYL1</strain>
    </source>
</reference>
<keyword evidence="1" id="KW-0472">Membrane</keyword>
<keyword evidence="1" id="KW-1133">Transmembrane helix</keyword>
<evidence type="ECO:0000313" key="2">
    <source>
        <dbReference type="EMBL" id="ABR72272.1"/>
    </source>
</evidence>
<dbReference type="AlphaFoldDB" id="A6W0P3"/>
<feature type="transmembrane region" description="Helical" evidence="1">
    <location>
        <begin position="59"/>
        <end position="79"/>
    </location>
</feature>
<gene>
    <name evidence="2" type="ordered locus">Mmwyl1_3369</name>
</gene>
<dbReference type="HOGENOM" id="CLU_1150791_0_0_6"/>
<accession>A6W0P3</accession>
<dbReference type="KEGG" id="mmw:Mmwyl1_3369"/>
<protein>
    <submittedName>
        <fullName evidence="2">Uncharacterized protein</fullName>
    </submittedName>
</protein>